<keyword evidence="1" id="KW-0175">Coiled coil</keyword>
<dbReference type="eggNOG" id="COG1196">
    <property type="taxonomic scope" value="Bacteria"/>
</dbReference>
<reference evidence="3 4" key="2">
    <citation type="journal article" date="2011" name="Stand. Genomic Sci.">
        <title>Complete genome sequence of Oceanithermus profundus type strain (506).</title>
        <authorList>
            <person name="Pati A."/>
            <person name="Zhang X."/>
            <person name="Lapidus A."/>
            <person name="Nolan M."/>
            <person name="Lucas S."/>
            <person name="Del Rio T.G."/>
            <person name="Tice H."/>
            <person name="Cheng J.F."/>
            <person name="Tapia R."/>
            <person name="Han C."/>
            <person name="Goodwin L."/>
            <person name="Pitluck S."/>
            <person name="Liolios K."/>
            <person name="Pagani I."/>
            <person name="Ivanova N."/>
            <person name="Mavromatis K."/>
            <person name="Chen A."/>
            <person name="Palaniappan K."/>
            <person name="Hauser L."/>
            <person name="Jeffries C.D."/>
            <person name="Brambilla E.M."/>
            <person name="Rohl A."/>
            <person name="Mwirichia R."/>
            <person name="Rohde M."/>
            <person name="Tindall B.J."/>
            <person name="Sikorski J."/>
            <person name="Wirth R."/>
            <person name="Goker M."/>
            <person name="Woyke T."/>
            <person name="Detter J.C."/>
            <person name="Bristow J."/>
            <person name="Eisen J.A."/>
            <person name="Markowitz V."/>
            <person name="Hugenholtz P."/>
            <person name="Kyrpides N.C."/>
            <person name="Klenk H.P."/>
            <person name="Land M."/>
        </authorList>
    </citation>
    <scope>NUCLEOTIDE SEQUENCE [LARGE SCALE GENOMIC DNA]</scope>
    <source>
        <strain evidence="4">DSM 14977 / NBRC 100410 / VKM B-2274 / 506</strain>
    </source>
</reference>
<feature type="coiled-coil region" evidence="1">
    <location>
        <begin position="729"/>
        <end position="774"/>
    </location>
</feature>
<evidence type="ECO:0000259" key="2">
    <source>
        <dbReference type="Pfam" id="PF01935"/>
    </source>
</evidence>
<dbReference type="eggNOG" id="COG0433">
    <property type="taxonomic scope" value="Bacteria"/>
</dbReference>
<dbReference type="CDD" id="cd01127">
    <property type="entry name" value="TrwB_TraG_TraD_VirD4"/>
    <property type="match status" value="1"/>
</dbReference>
<dbReference type="STRING" id="670487.Ocepr_1935"/>
<protein>
    <recommendedName>
        <fullName evidence="2">Helicase HerA central domain-containing protein</fullName>
    </recommendedName>
</protein>
<dbReference type="PANTHER" id="PTHR30121:SF6">
    <property type="entry name" value="SLR6007 PROTEIN"/>
    <property type="match status" value="1"/>
</dbReference>
<reference evidence="4" key="1">
    <citation type="submission" date="2010-11" db="EMBL/GenBank/DDBJ databases">
        <title>The complete sequence of chromosome of Oceanithermus profundus DSM 14977.</title>
        <authorList>
            <consortium name="US DOE Joint Genome Institute (JGI-PGF)"/>
            <person name="Lucas S."/>
            <person name="Copeland A."/>
            <person name="Lapidus A."/>
            <person name="Bruce D."/>
            <person name="Goodwin L."/>
            <person name="Pitluck S."/>
            <person name="Kyrpides N."/>
            <person name="Mavromatis K."/>
            <person name="Pagani I."/>
            <person name="Ivanova N."/>
            <person name="Zhang X."/>
            <person name="Brettin T."/>
            <person name="Detter J.C."/>
            <person name="Tapia R."/>
            <person name="Han C."/>
            <person name="Land M."/>
            <person name="Hauser L."/>
            <person name="Markowitz V."/>
            <person name="Cheng J.-F."/>
            <person name="Hugenholtz P."/>
            <person name="Woyke T."/>
            <person name="Wu D."/>
            <person name="Tindall B."/>
            <person name="Faehnrich R."/>
            <person name="Brambilla E."/>
            <person name="Klenk H.-P."/>
            <person name="Eisen J.A."/>
        </authorList>
    </citation>
    <scope>NUCLEOTIDE SEQUENCE [LARGE SCALE GENOMIC DNA]</scope>
    <source>
        <strain evidence="4">DSM 14977 / NBRC 100410 / VKM B-2274 / 506</strain>
    </source>
</reference>
<dbReference type="AlphaFoldDB" id="E4UA10"/>
<dbReference type="Gene3D" id="3.40.50.300">
    <property type="entry name" value="P-loop containing nucleotide triphosphate hydrolases"/>
    <property type="match status" value="2"/>
</dbReference>
<gene>
    <name evidence="3" type="ordered locus">Ocepr_1935</name>
</gene>
<name>E4UA10_OCEP5</name>
<dbReference type="InterPro" id="IPR002789">
    <property type="entry name" value="HerA_central"/>
</dbReference>
<evidence type="ECO:0000256" key="1">
    <source>
        <dbReference type="SAM" id="Coils"/>
    </source>
</evidence>
<dbReference type="PANTHER" id="PTHR30121">
    <property type="entry name" value="UNCHARACTERIZED PROTEIN YJGR-RELATED"/>
    <property type="match status" value="1"/>
</dbReference>
<dbReference type="SUPFAM" id="SSF52540">
    <property type="entry name" value="P-loop containing nucleoside triphosphate hydrolases"/>
    <property type="match status" value="1"/>
</dbReference>
<dbReference type="Pfam" id="PF01935">
    <property type="entry name" value="DUF87"/>
    <property type="match status" value="1"/>
</dbReference>
<dbReference type="EMBL" id="CP002361">
    <property type="protein sequence ID" value="ADR37387.1"/>
    <property type="molecule type" value="Genomic_DNA"/>
</dbReference>
<dbReference type="Proteomes" id="UP000008722">
    <property type="component" value="Chromosome"/>
</dbReference>
<dbReference type="InterPro" id="IPR027417">
    <property type="entry name" value="P-loop_NTPase"/>
</dbReference>
<sequence>MKRRFYLGRLYDDAAGDLGETPFTYDPDDLTTHGVILGMTGSGKTGLGIGLLEEAARKRIPALILDPKGDLTNELLHFPRLAPEDFEPWVNPDEARRAGKTTGELAAEKAALWQKGLAGWGLGPEQIRELDRVRYAVYTPGSTAGVPVSILASLRAPAGDWRTQAEELREQVASTATALLGLVGYSDLDPVTSREHILVARILEAAWRAGRDLDLGELIMQVQNPPFAKLGVFDTDTFFPPRERFGLAMRLNNILAAPAFQVWTEGQPLDVGALLYAKGGTPRHSVFYIAHLSDEERMFFVTLLLTALESWTRRQSGTTALRALLYFDEIFGYLPPGQDPPSKGPLLRLLKQARAFGVGLLLATQNPVDVDYKALTNAGTWFIGRLQTQYDKQRLLDGLEGVSGGLDREAFDRLISSLGKRVFLAKNVHEKAPALFGTRWVMNYLAGPLTREQIPALNRLAGAGEAAAPQEAAPAQAAAVREPEAAEPPGFATRPAVPAGVEDYVLPATVAFADAARRAGVRAEGPAAVLYRPELLAQAEVRFARRKYELNTVLKTAALVPPEELAGLVRWEDHPHAPFDEGVLEGRPAPDARWEELPGELADGRALAKLARGFKDWVYQSAEARVWHNPYLKLYGGPELGREEFLERCRKEAEWKARAEAEKLRKKYERKVASLRKKLERERRELAEDEAELSRRKMEEMGGYLDTVIGLFGGRKRALTGALSKRRMTARAKEDVEESKAEIAALEKEIQALLDELEDEVGEIEDRWEELAEDVEPIPVTPYKKDVALEFFGVAWVPHYVVGEGAAQRLLRAAP</sequence>
<feature type="domain" description="Helicase HerA central" evidence="2">
    <location>
        <begin position="6"/>
        <end position="73"/>
    </location>
</feature>
<dbReference type="OrthoDB" id="9758751at2"/>
<dbReference type="KEGG" id="opr:Ocepr_1935"/>
<evidence type="ECO:0000313" key="3">
    <source>
        <dbReference type="EMBL" id="ADR37387.1"/>
    </source>
</evidence>
<feature type="coiled-coil region" evidence="1">
    <location>
        <begin position="658"/>
        <end position="699"/>
    </location>
</feature>
<keyword evidence="4" id="KW-1185">Reference proteome</keyword>
<accession>E4UA10</accession>
<organism evidence="3 4">
    <name type="scientific">Oceanithermus profundus (strain DSM 14977 / NBRC 100410 / VKM B-2274 / 506)</name>
    <dbReference type="NCBI Taxonomy" id="670487"/>
    <lineage>
        <taxon>Bacteria</taxon>
        <taxon>Thermotogati</taxon>
        <taxon>Deinococcota</taxon>
        <taxon>Deinococci</taxon>
        <taxon>Thermales</taxon>
        <taxon>Thermaceae</taxon>
        <taxon>Oceanithermus</taxon>
    </lineage>
</organism>
<proteinExistence type="predicted"/>
<dbReference type="InterPro" id="IPR051162">
    <property type="entry name" value="T4SS_component"/>
</dbReference>
<dbReference type="HOGENOM" id="CLU_017077_0_0_0"/>
<evidence type="ECO:0000313" key="4">
    <source>
        <dbReference type="Proteomes" id="UP000008722"/>
    </source>
</evidence>
<dbReference type="RefSeq" id="WP_013458557.1">
    <property type="nucleotide sequence ID" value="NC_014761.1"/>
</dbReference>